<accession>A0A9N9IAS2</accession>
<gene>
    <name evidence="1" type="ORF">RFULGI_LOCUS11904</name>
</gene>
<proteinExistence type="predicted"/>
<feature type="non-terminal residue" evidence="1">
    <location>
        <position position="1"/>
    </location>
</feature>
<dbReference type="AlphaFoldDB" id="A0A9N9IAS2"/>
<evidence type="ECO:0000313" key="2">
    <source>
        <dbReference type="Proteomes" id="UP000789396"/>
    </source>
</evidence>
<reference evidence="1" key="1">
    <citation type="submission" date="2021-06" db="EMBL/GenBank/DDBJ databases">
        <authorList>
            <person name="Kallberg Y."/>
            <person name="Tangrot J."/>
            <person name="Rosling A."/>
        </authorList>
    </citation>
    <scope>NUCLEOTIDE SEQUENCE</scope>
    <source>
        <strain evidence="1">IN212</strain>
    </source>
</reference>
<keyword evidence="2" id="KW-1185">Reference proteome</keyword>
<feature type="non-terminal residue" evidence="1">
    <location>
        <position position="211"/>
    </location>
</feature>
<name>A0A9N9IAS2_9GLOM</name>
<dbReference type="OrthoDB" id="2488958at2759"/>
<sequence length="211" mass="24042">NDIEKIKQISILILEKQYSANINASCEINSESNFKQINSQYDNTSISDITDNTSNSDEPDMTQCSVSICIKTKSSKDKEIKKFLDRVYKENNDSSIKYQEMISITNCNAYVTKPSSLKDILNIKASISNESSHTPSLEDIISEDNKSLLKTKVNTPANPTYDQSYFRNKINNNYYGITDESLCLLCKLDHDNDNGIEDRYEVGSYYIKCEQ</sequence>
<evidence type="ECO:0000313" key="1">
    <source>
        <dbReference type="EMBL" id="CAG8727841.1"/>
    </source>
</evidence>
<comment type="caution">
    <text evidence="1">The sequence shown here is derived from an EMBL/GenBank/DDBJ whole genome shotgun (WGS) entry which is preliminary data.</text>
</comment>
<organism evidence="1 2">
    <name type="scientific">Racocetra fulgida</name>
    <dbReference type="NCBI Taxonomy" id="60492"/>
    <lineage>
        <taxon>Eukaryota</taxon>
        <taxon>Fungi</taxon>
        <taxon>Fungi incertae sedis</taxon>
        <taxon>Mucoromycota</taxon>
        <taxon>Glomeromycotina</taxon>
        <taxon>Glomeromycetes</taxon>
        <taxon>Diversisporales</taxon>
        <taxon>Gigasporaceae</taxon>
        <taxon>Racocetra</taxon>
    </lineage>
</organism>
<protein>
    <submittedName>
        <fullName evidence="1">4953_t:CDS:1</fullName>
    </submittedName>
</protein>
<dbReference type="Proteomes" id="UP000789396">
    <property type="component" value="Unassembled WGS sequence"/>
</dbReference>
<dbReference type="EMBL" id="CAJVPZ010027191">
    <property type="protein sequence ID" value="CAG8727841.1"/>
    <property type="molecule type" value="Genomic_DNA"/>
</dbReference>